<dbReference type="InterPro" id="IPR000620">
    <property type="entry name" value="EamA_dom"/>
</dbReference>
<reference evidence="10 11" key="1">
    <citation type="journal article" date="2021" name="ISME Commun">
        <title>Automated analysis of genomic sequences facilitates high-throughput and comprehensive description of bacteria.</title>
        <authorList>
            <person name="Hitch T.C.A."/>
        </authorList>
    </citation>
    <scope>NUCLEOTIDE SEQUENCE [LARGE SCALE GENOMIC DNA]</scope>
    <source>
        <strain evidence="10 11">Sanger_18</strain>
    </source>
</reference>
<evidence type="ECO:0000256" key="7">
    <source>
        <dbReference type="SAM" id="MobiDB-lite"/>
    </source>
</evidence>
<feature type="transmembrane region" description="Helical" evidence="8">
    <location>
        <begin position="42"/>
        <end position="59"/>
    </location>
</feature>
<dbReference type="Gene3D" id="1.10.3730.20">
    <property type="match status" value="1"/>
</dbReference>
<evidence type="ECO:0000256" key="3">
    <source>
        <dbReference type="ARBA" id="ARBA00022475"/>
    </source>
</evidence>
<dbReference type="InterPro" id="IPR050638">
    <property type="entry name" value="AA-Vitamin_Transporters"/>
</dbReference>
<feature type="transmembrane region" description="Helical" evidence="8">
    <location>
        <begin position="244"/>
        <end position="265"/>
    </location>
</feature>
<sequence length="334" mass="36344">MNKGVKQGYIYVFLSAILWGMLPVFTRLLYAAGSTPLEVSSVRAYLGAGMALLAMLFSGDIRKCRLKDVPFYMLYGTFAIAGAFLFYALSMRLLSTAMAAVLLYTGPAFVNIFNRILYKIPITPVKWTALVLTVAGCALVVRIYDLASLKVNAVGILIGLLSGICYSITTVMSRKAKEKYCGRMNGWLILILGTLPFWVISPPWRIPAPTPQQWVLFVGIAGCCSMIPYTVYLTALDGELDGGVASIVATAEPIAATLFGTIFFGDQLEKLQIAGIVVVIIGVIIPILSELSEQGGIGGSFAEKNSGGSTQKRRKSRYERENKEICGRTKLKNF</sequence>
<feature type="transmembrane region" description="Helical" evidence="8">
    <location>
        <begin position="271"/>
        <end position="288"/>
    </location>
</feature>
<evidence type="ECO:0000256" key="6">
    <source>
        <dbReference type="ARBA" id="ARBA00023136"/>
    </source>
</evidence>
<feature type="transmembrane region" description="Helical" evidence="8">
    <location>
        <begin position="184"/>
        <end position="201"/>
    </location>
</feature>
<feature type="transmembrane region" description="Helical" evidence="8">
    <location>
        <begin position="150"/>
        <end position="172"/>
    </location>
</feature>
<comment type="subcellular location">
    <subcellularLocation>
        <location evidence="1">Cell membrane</location>
        <topology evidence="1">Multi-pass membrane protein</topology>
    </subcellularLocation>
</comment>
<dbReference type="Pfam" id="PF00892">
    <property type="entry name" value="EamA"/>
    <property type="match status" value="2"/>
</dbReference>
<feature type="transmembrane region" description="Helical" evidence="8">
    <location>
        <begin position="125"/>
        <end position="144"/>
    </location>
</feature>
<feature type="transmembrane region" description="Helical" evidence="8">
    <location>
        <begin position="95"/>
        <end position="113"/>
    </location>
</feature>
<dbReference type="PANTHER" id="PTHR32322:SF18">
    <property type="entry name" value="S-ADENOSYLMETHIONINE_S-ADENOSYLHOMOCYSTEINE TRANSPORTER"/>
    <property type="match status" value="1"/>
</dbReference>
<accession>A0ABT2T1H5</accession>
<dbReference type="Proteomes" id="UP001652432">
    <property type="component" value="Unassembled WGS sequence"/>
</dbReference>
<keyword evidence="6 8" id="KW-0472">Membrane</keyword>
<name>A0ABT2T1H5_9FIRM</name>
<feature type="domain" description="EamA" evidence="9">
    <location>
        <begin position="155"/>
        <end position="285"/>
    </location>
</feature>
<comment type="similarity">
    <text evidence="2">Belongs to the EamA transporter family.</text>
</comment>
<dbReference type="EMBL" id="JAOQKJ010000004">
    <property type="protein sequence ID" value="MCU6744103.1"/>
    <property type="molecule type" value="Genomic_DNA"/>
</dbReference>
<evidence type="ECO:0000256" key="1">
    <source>
        <dbReference type="ARBA" id="ARBA00004651"/>
    </source>
</evidence>
<gene>
    <name evidence="10" type="ORF">OCV77_06275</name>
</gene>
<comment type="caution">
    <text evidence="10">The sequence shown here is derived from an EMBL/GenBank/DDBJ whole genome shotgun (WGS) entry which is preliminary data.</text>
</comment>
<dbReference type="RefSeq" id="WP_118797739.1">
    <property type="nucleotide sequence ID" value="NZ_JAOQKJ010000004.1"/>
</dbReference>
<evidence type="ECO:0000259" key="9">
    <source>
        <dbReference type="Pfam" id="PF00892"/>
    </source>
</evidence>
<feature type="transmembrane region" description="Helical" evidence="8">
    <location>
        <begin position="213"/>
        <end position="232"/>
    </location>
</feature>
<dbReference type="SUPFAM" id="SSF103481">
    <property type="entry name" value="Multidrug resistance efflux transporter EmrE"/>
    <property type="match status" value="2"/>
</dbReference>
<dbReference type="InterPro" id="IPR037185">
    <property type="entry name" value="EmrE-like"/>
</dbReference>
<evidence type="ECO:0000256" key="8">
    <source>
        <dbReference type="SAM" id="Phobius"/>
    </source>
</evidence>
<keyword evidence="3" id="KW-1003">Cell membrane</keyword>
<evidence type="ECO:0000313" key="10">
    <source>
        <dbReference type="EMBL" id="MCU6744103.1"/>
    </source>
</evidence>
<evidence type="ECO:0000256" key="2">
    <source>
        <dbReference type="ARBA" id="ARBA00007362"/>
    </source>
</evidence>
<feature type="domain" description="EamA" evidence="9">
    <location>
        <begin position="8"/>
        <end position="141"/>
    </location>
</feature>
<feature type="transmembrane region" description="Helical" evidence="8">
    <location>
        <begin position="9"/>
        <end position="30"/>
    </location>
</feature>
<dbReference type="PANTHER" id="PTHR32322">
    <property type="entry name" value="INNER MEMBRANE TRANSPORTER"/>
    <property type="match status" value="1"/>
</dbReference>
<evidence type="ECO:0000256" key="4">
    <source>
        <dbReference type="ARBA" id="ARBA00022692"/>
    </source>
</evidence>
<evidence type="ECO:0000256" key="5">
    <source>
        <dbReference type="ARBA" id="ARBA00022989"/>
    </source>
</evidence>
<keyword evidence="5 8" id="KW-1133">Transmembrane helix</keyword>
<keyword evidence="4 8" id="KW-0812">Transmembrane</keyword>
<organism evidence="10 11">
    <name type="scientific">Suilimivivens aceti</name>
    <dbReference type="NCBI Taxonomy" id="2981774"/>
    <lineage>
        <taxon>Bacteria</taxon>
        <taxon>Bacillati</taxon>
        <taxon>Bacillota</taxon>
        <taxon>Clostridia</taxon>
        <taxon>Lachnospirales</taxon>
        <taxon>Lachnospiraceae</taxon>
        <taxon>Suilimivivens</taxon>
    </lineage>
</organism>
<feature type="region of interest" description="Disordered" evidence="7">
    <location>
        <begin position="302"/>
        <end position="321"/>
    </location>
</feature>
<proteinExistence type="inferred from homology"/>
<protein>
    <submittedName>
        <fullName evidence="10">DMT family transporter</fullName>
    </submittedName>
</protein>
<keyword evidence="11" id="KW-1185">Reference proteome</keyword>
<feature type="transmembrane region" description="Helical" evidence="8">
    <location>
        <begin position="71"/>
        <end position="89"/>
    </location>
</feature>
<evidence type="ECO:0000313" key="11">
    <source>
        <dbReference type="Proteomes" id="UP001652432"/>
    </source>
</evidence>